<feature type="compositionally biased region" description="Basic and acidic residues" evidence="1">
    <location>
        <begin position="508"/>
        <end position="520"/>
    </location>
</feature>
<evidence type="ECO:0000256" key="2">
    <source>
        <dbReference type="SAM" id="Phobius"/>
    </source>
</evidence>
<dbReference type="RefSeq" id="WP_259629837.1">
    <property type="nucleotide sequence ID" value="NZ_JANYMP010000045.1"/>
</dbReference>
<feature type="region of interest" description="Disordered" evidence="1">
    <location>
        <begin position="49"/>
        <end position="766"/>
    </location>
</feature>
<reference evidence="3" key="1">
    <citation type="submission" date="2022-08" db="EMBL/GenBank/DDBJ databases">
        <authorList>
            <person name="Tistechok S."/>
            <person name="Samborskyy M."/>
            <person name="Roman I."/>
        </authorList>
    </citation>
    <scope>NUCLEOTIDE SEQUENCE</scope>
    <source>
        <strain evidence="3">DSM 103496</strain>
    </source>
</reference>
<feature type="compositionally biased region" description="Low complexity" evidence="1">
    <location>
        <begin position="49"/>
        <end position="59"/>
    </location>
</feature>
<feature type="compositionally biased region" description="Low complexity" evidence="1">
    <location>
        <begin position="468"/>
        <end position="482"/>
    </location>
</feature>
<dbReference type="Proteomes" id="UP001141259">
    <property type="component" value="Unassembled WGS sequence"/>
</dbReference>
<feature type="transmembrane region" description="Helical" evidence="2">
    <location>
        <begin position="13"/>
        <end position="31"/>
    </location>
</feature>
<keyword evidence="4" id="KW-1185">Reference proteome</keyword>
<protein>
    <submittedName>
        <fullName evidence="3">Uncharacterized protein</fullName>
    </submittedName>
</protein>
<keyword evidence="2" id="KW-0812">Transmembrane</keyword>
<dbReference type="AlphaFoldDB" id="A0A9X2VZ32"/>
<evidence type="ECO:0000313" key="3">
    <source>
        <dbReference type="EMBL" id="MCS7484388.1"/>
    </source>
</evidence>
<feature type="compositionally biased region" description="Basic and acidic residues" evidence="1">
    <location>
        <begin position="488"/>
        <end position="498"/>
    </location>
</feature>
<proteinExistence type="predicted"/>
<keyword evidence="2" id="KW-0472">Membrane</keyword>
<accession>A0A9X2VZ32</accession>
<organism evidence="3 4">
    <name type="scientific">Umezawaea endophytica</name>
    <dbReference type="NCBI Taxonomy" id="1654476"/>
    <lineage>
        <taxon>Bacteria</taxon>
        <taxon>Bacillati</taxon>
        <taxon>Actinomycetota</taxon>
        <taxon>Actinomycetes</taxon>
        <taxon>Pseudonocardiales</taxon>
        <taxon>Pseudonocardiaceae</taxon>
        <taxon>Umezawaea</taxon>
    </lineage>
</organism>
<feature type="compositionally biased region" description="Acidic residues" evidence="1">
    <location>
        <begin position="640"/>
        <end position="649"/>
    </location>
</feature>
<feature type="compositionally biased region" description="Basic and acidic residues" evidence="1">
    <location>
        <begin position="457"/>
        <end position="467"/>
    </location>
</feature>
<feature type="compositionally biased region" description="Acidic residues" evidence="1">
    <location>
        <begin position="171"/>
        <end position="183"/>
    </location>
</feature>
<dbReference type="EMBL" id="JANYMP010000045">
    <property type="protein sequence ID" value="MCS7484388.1"/>
    <property type="molecule type" value="Genomic_DNA"/>
</dbReference>
<comment type="caution">
    <text evidence="3">The sequence shown here is derived from an EMBL/GenBank/DDBJ whole genome shotgun (WGS) entry which is preliminary data.</text>
</comment>
<feature type="compositionally biased region" description="Low complexity" evidence="1">
    <location>
        <begin position="360"/>
        <end position="379"/>
    </location>
</feature>
<keyword evidence="2" id="KW-1133">Transmembrane helix</keyword>
<name>A0A9X2VZ32_9PSEU</name>
<sequence>MEELPVVSLFGQVWLWSLLSFVAGVLVTWLVQVRPAKQRLAELEANRLSAPAGPARSQPQAPPSPVSSPMRDEEFDDWHVGARANSDPLLAVPPPVPDQMWPQGPGQEAYEQPRAYEPPRPAEPPRPLEPQRLVEPPRSMDPPPAFNASEQVNNDVGAFVPASAFGRPMEPEPEPQPEPDYDELPPALTRIPENSEPTRVVEPVDVPEEEKPRSLFQRLAPEEVQAEPVPLNPEQESTVFRRADLDEQPDVPEIPADRTRYLPPVAPDLAPAVEEPTAPPEVEEWHPREVWREEEEERPDVDESAEPAESVHEAELLDEREEDFAADDTVPAADPAEGSVPAETAAEETSVIPAGELQRALDAADAASAAEAASASAAADARREAERESWPEHSLTGQFPIVTDDIASSKGQLGVELDDPDYRRDDPDEPTGTPAADPPVAESPVAEPLVVEPPVTESRDAESRGADFRAAQAAPRGADAQGTTSRGESGDAESRGTDFRAAQAGDAGSRDESRETDFRAVQEAALRAAEVAPAARAAEPVQPAAQEPRPATGFPPVEPRSAEPEQPAAEAPAATPAEPADFFPTKQEPVETPAVEKRPAAANFFAPQQAEAAAPPAPKASKSAPAQPAAERPRSLFEPILDESDDDPQPQETVRQLPPTDDQPFVPTLAPELLARGSNGLPVRPQRPAGGPPPMTSPPLLGPPQPVAQPPLPKKPLRPRPVGFSPSTGGRSEAPAPVAPRFQQPEGFNPRSPFGPGSVLPKSDGHAPAADFEVKATLTGRRYFRPGSSDFDGTRADVWFRTEADAQKAGFRPAQ</sequence>
<feature type="compositionally biased region" description="Low complexity" evidence="1">
    <location>
        <begin position="327"/>
        <end position="336"/>
    </location>
</feature>
<feature type="compositionally biased region" description="Low complexity" evidence="1">
    <location>
        <begin position="600"/>
        <end position="630"/>
    </location>
</feature>
<feature type="compositionally biased region" description="Basic and acidic residues" evidence="1">
    <location>
        <begin position="380"/>
        <end position="391"/>
    </location>
</feature>
<feature type="compositionally biased region" description="Low complexity" evidence="1">
    <location>
        <begin position="267"/>
        <end position="276"/>
    </location>
</feature>
<evidence type="ECO:0000256" key="1">
    <source>
        <dbReference type="SAM" id="MobiDB-lite"/>
    </source>
</evidence>
<feature type="compositionally biased region" description="Pro residues" evidence="1">
    <location>
        <begin position="690"/>
        <end position="714"/>
    </location>
</feature>
<gene>
    <name evidence="3" type="ORF">NZH93_46800</name>
</gene>
<feature type="compositionally biased region" description="Acidic residues" evidence="1">
    <location>
        <begin position="292"/>
        <end position="306"/>
    </location>
</feature>
<feature type="compositionally biased region" description="Low complexity" evidence="1">
    <location>
        <begin position="434"/>
        <end position="456"/>
    </location>
</feature>
<evidence type="ECO:0000313" key="4">
    <source>
        <dbReference type="Proteomes" id="UP001141259"/>
    </source>
</evidence>
<feature type="compositionally biased region" description="Low complexity" evidence="1">
    <location>
        <begin position="521"/>
        <end position="551"/>
    </location>
</feature>
<feature type="compositionally biased region" description="Pro residues" evidence="1">
    <location>
        <begin position="116"/>
        <end position="128"/>
    </location>
</feature>
<feature type="compositionally biased region" description="Low complexity" evidence="1">
    <location>
        <begin position="564"/>
        <end position="580"/>
    </location>
</feature>